<evidence type="ECO:0000256" key="1">
    <source>
        <dbReference type="SAM" id="Phobius"/>
    </source>
</evidence>
<organism evidence="2 3">
    <name type="scientific">Portunus trituberculatus</name>
    <name type="common">Swimming crab</name>
    <name type="synonym">Neptunus trituberculatus</name>
    <dbReference type="NCBI Taxonomy" id="210409"/>
    <lineage>
        <taxon>Eukaryota</taxon>
        <taxon>Metazoa</taxon>
        <taxon>Ecdysozoa</taxon>
        <taxon>Arthropoda</taxon>
        <taxon>Crustacea</taxon>
        <taxon>Multicrustacea</taxon>
        <taxon>Malacostraca</taxon>
        <taxon>Eumalacostraca</taxon>
        <taxon>Eucarida</taxon>
        <taxon>Decapoda</taxon>
        <taxon>Pleocyemata</taxon>
        <taxon>Brachyura</taxon>
        <taxon>Eubrachyura</taxon>
        <taxon>Portunoidea</taxon>
        <taxon>Portunidae</taxon>
        <taxon>Portuninae</taxon>
        <taxon>Portunus</taxon>
    </lineage>
</organism>
<proteinExistence type="predicted"/>
<reference evidence="2 3" key="1">
    <citation type="submission" date="2019-05" db="EMBL/GenBank/DDBJ databases">
        <title>Another draft genome of Portunus trituberculatus and its Hox gene families provides insights of decapod evolution.</title>
        <authorList>
            <person name="Jeong J.-H."/>
            <person name="Song I."/>
            <person name="Kim S."/>
            <person name="Choi T."/>
            <person name="Kim D."/>
            <person name="Ryu S."/>
            <person name="Kim W."/>
        </authorList>
    </citation>
    <scope>NUCLEOTIDE SEQUENCE [LARGE SCALE GENOMIC DNA]</scope>
    <source>
        <tissue evidence="2">Muscle</tissue>
    </source>
</reference>
<comment type="caution">
    <text evidence="2">The sequence shown here is derived from an EMBL/GenBank/DDBJ whole genome shotgun (WGS) entry which is preliminary data.</text>
</comment>
<sequence length="66" mass="7152">MNKEEENTPSSPSKGKIPAVSFGTAAFILIRVKRAFKKKRAKLKSPSHTMSFVVRAPRGALDVAPA</sequence>
<gene>
    <name evidence="2" type="ORF">E2C01_054289</name>
</gene>
<dbReference type="Proteomes" id="UP000324222">
    <property type="component" value="Unassembled WGS sequence"/>
</dbReference>
<evidence type="ECO:0000313" key="2">
    <source>
        <dbReference type="EMBL" id="MPC60249.1"/>
    </source>
</evidence>
<evidence type="ECO:0000313" key="3">
    <source>
        <dbReference type="Proteomes" id="UP000324222"/>
    </source>
</evidence>
<keyword evidence="3" id="KW-1185">Reference proteome</keyword>
<keyword evidence="1" id="KW-1133">Transmembrane helix</keyword>
<feature type="transmembrane region" description="Helical" evidence="1">
    <location>
        <begin position="15"/>
        <end position="32"/>
    </location>
</feature>
<keyword evidence="1" id="KW-0812">Transmembrane</keyword>
<protein>
    <submittedName>
        <fullName evidence="2">Uncharacterized protein</fullName>
    </submittedName>
</protein>
<accession>A0A5B7GRL1</accession>
<dbReference type="AlphaFoldDB" id="A0A5B7GRL1"/>
<keyword evidence="1" id="KW-0472">Membrane</keyword>
<name>A0A5B7GRL1_PORTR</name>
<dbReference type="EMBL" id="VSRR010017330">
    <property type="protein sequence ID" value="MPC60249.1"/>
    <property type="molecule type" value="Genomic_DNA"/>
</dbReference>